<comment type="caution">
    <text evidence="5">The sequence shown here is derived from an EMBL/GenBank/DDBJ whole genome shotgun (WGS) entry which is preliminary data.</text>
</comment>
<evidence type="ECO:0000256" key="1">
    <source>
        <dbReference type="ARBA" id="ARBA00022692"/>
    </source>
</evidence>
<feature type="transmembrane region" description="Helical" evidence="4">
    <location>
        <begin position="179"/>
        <end position="199"/>
    </location>
</feature>
<keyword evidence="3 4" id="KW-0472">Membrane</keyword>
<proteinExistence type="predicted"/>
<feature type="transmembrane region" description="Helical" evidence="4">
    <location>
        <begin position="21"/>
        <end position="44"/>
    </location>
</feature>
<feature type="transmembrane region" description="Helical" evidence="4">
    <location>
        <begin position="145"/>
        <end position="167"/>
    </location>
</feature>
<dbReference type="Proteomes" id="UP001629156">
    <property type="component" value="Unassembled WGS sequence"/>
</dbReference>
<feature type="transmembrane region" description="Helical" evidence="4">
    <location>
        <begin position="254"/>
        <end position="273"/>
    </location>
</feature>
<evidence type="ECO:0000313" key="6">
    <source>
        <dbReference type="Proteomes" id="UP001629156"/>
    </source>
</evidence>
<feature type="transmembrane region" description="Helical" evidence="4">
    <location>
        <begin position="219"/>
        <end position="248"/>
    </location>
</feature>
<feature type="transmembrane region" description="Helical" evidence="4">
    <location>
        <begin position="56"/>
        <end position="76"/>
    </location>
</feature>
<accession>A0ABW8YYF4</accession>
<dbReference type="InterPro" id="IPR011701">
    <property type="entry name" value="MFS"/>
</dbReference>
<evidence type="ECO:0000256" key="4">
    <source>
        <dbReference type="SAM" id="Phobius"/>
    </source>
</evidence>
<name>A0ABW8YYF4_9FLAO</name>
<keyword evidence="2 4" id="KW-1133">Transmembrane helix</keyword>
<organism evidence="5 6">
    <name type="scientific">Flavobacterium rhizosphaerae</name>
    <dbReference type="NCBI Taxonomy" id="3163298"/>
    <lineage>
        <taxon>Bacteria</taxon>
        <taxon>Pseudomonadati</taxon>
        <taxon>Bacteroidota</taxon>
        <taxon>Flavobacteriia</taxon>
        <taxon>Flavobacteriales</taxon>
        <taxon>Flavobacteriaceae</taxon>
        <taxon>Flavobacterium</taxon>
    </lineage>
</organism>
<feature type="transmembrane region" description="Helical" evidence="4">
    <location>
        <begin position="83"/>
        <end position="101"/>
    </location>
</feature>
<dbReference type="Pfam" id="PF07690">
    <property type="entry name" value="MFS_1"/>
    <property type="match status" value="1"/>
</dbReference>
<dbReference type="SUPFAM" id="SSF103473">
    <property type="entry name" value="MFS general substrate transporter"/>
    <property type="match status" value="1"/>
</dbReference>
<gene>
    <name evidence="5" type="ORF">ABS766_12760</name>
</gene>
<feature type="transmembrane region" description="Helical" evidence="4">
    <location>
        <begin position="309"/>
        <end position="328"/>
    </location>
</feature>
<feature type="transmembrane region" description="Helical" evidence="4">
    <location>
        <begin position="285"/>
        <end position="303"/>
    </location>
</feature>
<dbReference type="Gene3D" id="1.20.1250.20">
    <property type="entry name" value="MFS general substrate transporter like domains"/>
    <property type="match status" value="1"/>
</dbReference>
<dbReference type="InterPro" id="IPR036259">
    <property type="entry name" value="MFS_trans_sf"/>
</dbReference>
<feature type="transmembrane region" description="Helical" evidence="4">
    <location>
        <begin position="379"/>
        <end position="398"/>
    </location>
</feature>
<sequence>MLKKLITEVNHFKSQSHNFRILVLTNLVYALVQPVIDIFVAAYIMRNSDDTSKVVIYQLAIYTGIPITFLINGFLLKYFNIRKLYSTGMMLSGVSMIIMMSLKSLSLVGIGMAGITMGLSFGLYWSNRDYLAISTTNDDNRNYYYGLETFFYTIIAIVIPFAIGWFIQSKTGAEDKHNAYVIITAIVFVITMGASIVCFRGRFENPVQKKYIFFKFHPLWYKLLSLATFKGLAQGFLVTAPAMLIFKILGEEGALGNAQSIGALLAAVIIYFIGRFSKPADRIKTFSVGLILFAIGACVNGIMFNQTGVIIFLLLLLMAKPLMDLAYYPIQLRVIDIVSKIEKRGEFAYILNHETGLYAGRLLGAVTFLVLYYTVSEDFALRYAIGIIALLQLCSIFISKNIIAHGNRIASEPETTEPEKVMEEAATNLV</sequence>
<dbReference type="RefSeq" id="WP_408085569.1">
    <property type="nucleotide sequence ID" value="NZ_JBELPZ010000014.1"/>
</dbReference>
<feature type="transmembrane region" description="Helical" evidence="4">
    <location>
        <begin position="107"/>
        <end position="125"/>
    </location>
</feature>
<protein>
    <submittedName>
        <fullName evidence="5">MFS transporter</fullName>
    </submittedName>
</protein>
<dbReference type="EMBL" id="JBELPZ010000014">
    <property type="protein sequence ID" value="MFL9845293.1"/>
    <property type="molecule type" value="Genomic_DNA"/>
</dbReference>
<evidence type="ECO:0000313" key="5">
    <source>
        <dbReference type="EMBL" id="MFL9845293.1"/>
    </source>
</evidence>
<dbReference type="CDD" id="cd06174">
    <property type="entry name" value="MFS"/>
    <property type="match status" value="1"/>
</dbReference>
<reference evidence="5 6" key="1">
    <citation type="submission" date="2024-06" db="EMBL/GenBank/DDBJ databases">
        <authorList>
            <person name="Kaempfer P."/>
            <person name="Viver T."/>
        </authorList>
    </citation>
    <scope>NUCLEOTIDE SEQUENCE [LARGE SCALE GENOMIC DNA]</scope>
    <source>
        <strain evidence="5 6">ST-119</strain>
    </source>
</reference>
<evidence type="ECO:0000256" key="2">
    <source>
        <dbReference type="ARBA" id="ARBA00022989"/>
    </source>
</evidence>
<evidence type="ECO:0000256" key="3">
    <source>
        <dbReference type="ARBA" id="ARBA00023136"/>
    </source>
</evidence>
<keyword evidence="6" id="KW-1185">Reference proteome</keyword>
<keyword evidence="1 4" id="KW-0812">Transmembrane</keyword>
<feature type="transmembrane region" description="Helical" evidence="4">
    <location>
        <begin position="349"/>
        <end position="373"/>
    </location>
</feature>